<evidence type="ECO:0000256" key="6">
    <source>
        <dbReference type="RuleBase" id="RU365102"/>
    </source>
</evidence>
<name>A0A427XRH0_9TREE</name>
<accession>A0A427XRH0</accession>
<dbReference type="STRING" id="1890683.A0A427XRH0"/>
<evidence type="ECO:0000256" key="1">
    <source>
        <dbReference type="ARBA" id="ARBA00004141"/>
    </source>
</evidence>
<dbReference type="EMBL" id="RSCD01000031">
    <property type="protein sequence ID" value="RSH81407.1"/>
    <property type="molecule type" value="Genomic_DNA"/>
</dbReference>
<comment type="subcellular location">
    <subcellularLocation>
        <location evidence="1 6">Membrane</location>
        <topology evidence="1 6">Multi-pass membrane protein</topology>
    </subcellularLocation>
</comment>
<evidence type="ECO:0000313" key="8">
    <source>
        <dbReference type="EMBL" id="RSH81407.1"/>
    </source>
</evidence>
<dbReference type="PROSITE" id="PS00435">
    <property type="entry name" value="PEROXIDASE_1"/>
    <property type="match status" value="1"/>
</dbReference>
<evidence type="ECO:0000256" key="5">
    <source>
        <dbReference type="ARBA" id="ARBA00023136"/>
    </source>
</evidence>
<dbReference type="PANTHER" id="PTHR12608">
    <property type="entry name" value="TRANSMEMBRANE PROTEIN HTP-1 RELATED"/>
    <property type="match status" value="1"/>
</dbReference>
<evidence type="ECO:0000313" key="9">
    <source>
        <dbReference type="Proteomes" id="UP000279259"/>
    </source>
</evidence>
<dbReference type="AlphaFoldDB" id="A0A427XRH0"/>
<dbReference type="Pfam" id="PF01169">
    <property type="entry name" value="GDT1"/>
    <property type="match status" value="2"/>
</dbReference>
<dbReference type="GO" id="GO:0005794">
    <property type="term" value="C:Golgi apparatus"/>
    <property type="evidence" value="ECO:0007669"/>
    <property type="project" value="TreeGrafter"/>
</dbReference>
<sequence>MPTIDEDGDFNALFKSFVMIVVSEIGDKTFLIAAIMASRHPRITVFAGAFASLVVMSILSAALGRVILGLVPKAVTLWAACALFLVFGIKMLQESIAMSSGHLADEMREVEEELEEDSSIHDAQNPRGTSIPLESAEEGKVTGAETAGLGIARPGSPSTARYSPSAKARSMSPKRAGPSIAFPLSGGGVGPVRGQRKDWVKHIREGGRNALMLMTSPVFAQAFVLTFLGEWGDRSQITTIAMGGAHSIPVIAFGTIMGHGVCTFGAVMGGRYLSTKISVKHISLLGAAAFLIFAILYAVEAWTTPGPPCQATMSRGHRLLIFNHRPPSLALAPHTTGALPEKKKHAGAFSLDFRPQLPHLLASDI</sequence>
<dbReference type="InterPro" id="IPR049555">
    <property type="entry name" value="GDT1-like_CS"/>
</dbReference>
<protein>
    <recommendedName>
        <fullName evidence="6">GDT1 family protein</fullName>
    </recommendedName>
</protein>
<feature type="transmembrane region" description="Helical" evidence="6">
    <location>
        <begin position="210"/>
        <end position="228"/>
    </location>
</feature>
<gene>
    <name evidence="8" type="ORF">EHS25_006939</name>
</gene>
<organism evidence="8 9">
    <name type="scientific">Saitozyma podzolica</name>
    <dbReference type="NCBI Taxonomy" id="1890683"/>
    <lineage>
        <taxon>Eukaryota</taxon>
        <taxon>Fungi</taxon>
        <taxon>Dikarya</taxon>
        <taxon>Basidiomycota</taxon>
        <taxon>Agaricomycotina</taxon>
        <taxon>Tremellomycetes</taxon>
        <taxon>Tremellales</taxon>
        <taxon>Trimorphomycetaceae</taxon>
        <taxon>Saitozyma</taxon>
    </lineage>
</organism>
<reference evidence="8 9" key="1">
    <citation type="submission" date="2018-11" db="EMBL/GenBank/DDBJ databases">
        <title>Genome sequence of Saitozyma podzolica DSM 27192.</title>
        <authorList>
            <person name="Aliyu H."/>
            <person name="Gorte O."/>
            <person name="Ochsenreither K."/>
        </authorList>
    </citation>
    <scope>NUCLEOTIDE SEQUENCE [LARGE SCALE GENOMIC DNA]</scope>
    <source>
        <strain evidence="8 9">DSM 27192</strain>
    </source>
</reference>
<feature type="transmembrane region" description="Helical" evidence="6">
    <location>
        <begin position="282"/>
        <end position="299"/>
    </location>
</feature>
<keyword evidence="9" id="KW-1185">Reference proteome</keyword>
<dbReference type="InterPro" id="IPR001727">
    <property type="entry name" value="GDT1-like"/>
</dbReference>
<keyword evidence="5 6" id="KW-0472">Membrane</keyword>
<keyword evidence="4 6" id="KW-1133">Transmembrane helix</keyword>
<comment type="caution">
    <text evidence="8">The sequence shown here is derived from an EMBL/GenBank/DDBJ whole genome shotgun (WGS) entry which is preliminary data.</text>
</comment>
<proteinExistence type="inferred from homology"/>
<feature type="transmembrane region" description="Helical" evidence="6">
    <location>
        <begin position="43"/>
        <end position="68"/>
    </location>
</feature>
<feature type="region of interest" description="Disordered" evidence="7">
    <location>
        <begin position="110"/>
        <end position="177"/>
    </location>
</feature>
<evidence type="ECO:0000256" key="7">
    <source>
        <dbReference type="SAM" id="MobiDB-lite"/>
    </source>
</evidence>
<dbReference type="GO" id="GO:0032468">
    <property type="term" value="P:Golgi calcium ion homeostasis"/>
    <property type="evidence" value="ECO:0007669"/>
    <property type="project" value="TreeGrafter"/>
</dbReference>
<feature type="transmembrane region" description="Helical" evidence="6">
    <location>
        <begin position="248"/>
        <end position="270"/>
    </location>
</feature>
<dbReference type="Proteomes" id="UP000279259">
    <property type="component" value="Unassembled WGS sequence"/>
</dbReference>
<dbReference type="PANTHER" id="PTHR12608:SF1">
    <property type="entry name" value="TRANSMEMBRANE PROTEIN 165"/>
    <property type="match status" value="1"/>
</dbReference>
<keyword evidence="3 6" id="KW-0812">Transmembrane</keyword>
<evidence type="ECO:0000256" key="3">
    <source>
        <dbReference type="ARBA" id="ARBA00022692"/>
    </source>
</evidence>
<dbReference type="InterPro" id="IPR019793">
    <property type="entry name" value="Peroxidases_heam-ligand_BS"/>
</dbReference>
<dbReference type="GO" id="GO:0005384">
    <property type="term" value="F:manganese ion transmembrane transporter activity"/>
    <property type="evidence" value="ECO:0007669"/>
    <property type="project" value="TreeGrafter"/>
</dbReference>
<dbReference type="GO" id="GO:0015085">
    <property type="term" value="F:calcium ion transmembrane transporter activity"/>
    <property type="evidence" value="ECO:0007669"/>
    <property type="project" value="TreeGrafter"/>
</dbReference>
<evidence type="ECO:0000256" key="4">
    <source>
        <dbReference type="ARBA" id="ARBA00022989"/>
    </source>
</evidence>
<dbReference type="OrthoDB" id="442680at2759"/>
<dbReference type="GO" id="GO:0032472">
    <property type="term" value="P:Golgi calcium ion transport"/>
    <property type="evidence" value="ECO:0007669"/>
    <property type="project" value="TreeGrafter"/>
</dbReference>
<feature type="transmembrane region" description="Helical" evidence="6">
    <location>
        <begin position="74"/>
        <end position="92"/>
    </location>
</feature>
<dbReference type="GO" id="GO:0000329">
    <property type="term" value="C:fungal-type vacuole membrane"/>
    <property type="evidence" value="ECO:0007669"/>
    <property type="project" value="TreeGrafter"/>
</dbReference>
<evidence type="ECO:0000256" key="2">
    <source>
        <dbReference type="ARBA" id="ARBA00009190"/>
    </source>
</evidence>
<comment type="similarity">
    <text evidence="2 6">Belongs to the GDT1 family.</text>
</comment>
<dbReference type="PROSITE" id="PS01214">
    <property type="entry name" value="UPF0016"/>
    <property type="match status" value="1"/>
</dbReference>